<dbReference type="GO" id="GO:0020037">
    <property type="term" value="F:heme binding"/>
    <property type="evidence" value="ECO:0007669"/>
    <property type="project" value="InterPro"/>
</dbReference>
<keyword evidence="3" id="KW-0408">Iron</keyword>
<dbReference type="Pfam" id="PF00067">
    <property type="entry name" value="p450"/>
    <property type="match status" value="1"/>
</dbReference>
<comment type="similarity">
    <text evidence="1">Belongs to the cytochrome P450 family.</text>
</comment>
<dbReference type="Proteomes" id="UP000494206">
    <property type="component" value="Unassembled WGS sequence"/>
</dbReference>
<evidence type="ECO:0000256" key="4">
    <source>
        <dbReference type="ARBA" id="ARBA00023033"/>
    </source>
</evidence>
<dbReference type="Gene3D" id="1.10.630.10">
    <property type="entry name" value="Cytochrome P450"/>
    <property type="match status" value="1"/>
</dbReference>
<dbReference type="InterPro" id="IPR002401">
    <property type="entry name" value="Cyt_P450_E_grp-I"/>
</dbReference>
<dbReference type="GO" id="GO:0005737">
    <property type="term" value="C:cytoplasm"/>
    <property type="evidence" value="ECO:0007669"/>
    <property type="project" value="TreeGrafter"/>
</dbReference>
<dbReference type="SUPFAM" id="SSF48264">
    <property type="entry name" value="Cytochrome P450"/>
    <property type="match status" value="1"/>
</dbReference>
<comment type="caution">
    <text evidence="5">The sequence shown here is derived from an EMBL/GenBank/DDBJ whole genome shotgun (WGS) entry which is preliminary data.</text>
</comment>
<keyword evidence="6" id="KW-1185">Reference proteome</keyword>
<name>A0A8S1F0X8_9PELO</name>
<proteinExistence type="inferred from homology"/>
<dbReference type="AlphaFoldDB" id="A0A8S1F0X8"/>
<sequence>MIFLLLFAGLISIAFYNFYWKRRNLPPGPLPLPLIGNLYLMTDDVKPGYKLWESLAKQYGPVYTFWIAKLPAVHVTDWELIRQHFIKDGSKYIGRPEFPMSIIMRKGPYGIVESYGDRWVQQRRFALHVLREFGLGKNLMETRVITEVDILLKELKRECNDGPIDMKNRFDASVGSIINHLLFGYRYDETNMDEFLRLKHGLKRHFDEAAKPIAGLIAMNPWLGQLPFFNNYYNTFMNNWNDLQSMFRRQYMEKIKAVDYDSDEYSDYVEAFLKERKKHEDEPNFGGFE</sequence>
<evidence type="ECO:0008006" key="7">
    <source>
        <dbReference type="Google" id="ProtNLM"/>
    </source>
</evidence>
<evidence type="ECO:0000313" key="5">
    <source>
        <dbReference type="EMBL" id="CAB3406445.1"/>
    </source>
</evidence>
<evidence type="ECO:0000313" key="6">
    <source>
        <dbReference type="Proteomes" id="UP000494206"/>
    </source>
</evidence>
<dbReference type="GO" id="GO:0006805">
    <property type="term" value="P:xenobiotic metabolic process"/>
    <property type="evidence" value="ECO:0007669"/>
    <property type="project" value="TreeGrafter"/>
</dbReference>
<dbReference type="PANTHER" id="PTHR24300:SF369">
    <property type="entry name" value="CYTOCHROME P450 FAMILY"/>
    <property type="match status" value="1"/>
</dbReference>
<dbReference type="InterPro" id="IPR001128">
    <property type="entry name" value="Cyt_P450"/>
</dbReference>
<dbReference type="InterPro" id="IPR050182">
    <property type="entry name" value="Cytochrome_P450_fam2"/>
</dbReference>
<dbReference type="OrthoDB" id="5798924at2759"/>
<organism evidence="5 6">
    <name type="scientific">Caenorhabditis bovis</name>
    <dbReference type="NCBI Taxonomy" id="2654633"/>
    <lineage>
        <taxon>Eukaryota</taxon>
        <taxon>Metazoa</taxon>
        <taxon>Ecdysozoa</taxon>
        <taxon>Nematoda</taxon>
        <taxon>Chromadorea</taxon>
        <taxon>Rhabditida</taxon>
        <taxon>Rhabditina</taxon>
        <taxon>Rhabditomorpha</taxon>
        <taxon>Rhabditoidea</taxon>
        <taxon>Rhabditidae</taxon>
        <taxon>Peloderinae</taxon>
        <taxon>Caenorhabditis</taxon>
    </lineage>
</organism>
<evidence type="ECO:0000256" key="2">
    <source>
        <dbReference type="ARBA" id="ARBA00022723"/>
    </source>
</evidence>
<keyword evidence="2" id="KW-0479">Metal-binding</keyword>
<dbReference type="InterPro" id="IPR036396">
    <property type="entry name" value="Cyt_P450_sf"/>
</dbReference>
<gene>
    <name evidence="5" type="ORF">CBOVIS_LOCUS8519</name>
</gene>
<dbReference type="GO" id="GO:0016712">
    <property type="term" value="F:oxidoreductase activity, acting on paired donors, with incorporation or reduction of molecular oxygen, reduced flavin or flavoprotein as one donor, and incorporation of one atom of oxygen"/>
    <property type="evidence" value="ECO:0007669"/>
    <property type="project" value="TreeGrafter"/>
</dbReference>
<dbReference type="GO" id="GO:0005506">
    <property type="term" value="F:iron ion binding"/>
    <property type="evidence" value="ECO:0007669"/>
    <property type="project" value="InterPro"/>
</dbReference>
<accession>A0A8S1F0X8</accession>
<keyword evidence="4" id="KW-0560">Oxidoreductase</keyword>
<protein>
    <recommendedName>
        <fullName evidence="7">Cytochrome P450</fullName>
    </recommendedName>
</protein>
<reference evidence="5 6" key="1">
    <citation type="submission" date="2020-04" db="EMBL/GenBank/DDBJ databases">
        <authorList>
            <person name="Laetsch R D."/>
            <person name="Stevens L."/>
            <person name="Kumar S."/>
            <person name="Blaxter L. M."/>
        </authorList>
    </citation>
    <scope>NUCLEOTIDE SEQUENCE [LARGE SCALE GENOMIC DNA]</scope>
</reference>
<dbReference type="PRINTS" id="PR00463">
    <property type="entry name" value="EP450I"/>
</dbReference>
<evidence type="ECO:0000256" key="3">
    <source>
        <dbReference type="ARBA" id="ARBA00023004"/>
    </source>
</evidence>
<dbReference type="EMBL" id="CADEPM010000005">
    <property type="protein sequence ID" value="CAB3406445.1"/>
    <property type="molecule type" value="Genomic_DNA"/>
</dbReference>
<evidence type="ECO:0000256" key="1">
    <source>
        <dbReference type="ARBA" id="ARBA00010617"/>
    </source>
</evidence>
<dbReference type="PANTHER" id="PTHR24300">
    <property type="entry name" value="CYTOCHROME P450 508A4-RELATED"/>
    <property type="match status" value="1"/>
</dbReference>
<dbReference type="GO" id="GO:0006082">
    <property type="term" value="P:organic acid metabolic process"/>
    <property type="evidence" value="ECO:0007669"/>
    <property type="project" value="TreeGrafter"/>
</dbReference>
<keyword evidence="4" id="KW-0503">Monooxygenase</keyword>